<dbReference type="InterPro" id="IPR001238">
    <property type="entry name" value="DNA-binding_RecF"/>
</dbReference>
<evidence type="ECO:0000256" key="9">
    <source>
        <dbReference type="HAMAP-Rule" id="MF_00365"/>
    </source>
</evidence>
<gene>
    <name evidence="9" type="primary">recF</name>
    <name evidence="11" type="ORF">HNR37_000801</name>
</gene>
<dbReference type="AlphaFoldDB" id="A0A7W7Y3Y2"/>
<dbReference type="InterPro" id="IPR042174">
    <property type="entry name" value="RecF_2"/>
</dbReference>
<comment type="function">
    <text evidence="9">The RecF protein is involved in DNA metabolism; it is required for DNA replication and normal SOS inducibility. RecF binds preferentially to single-stranded, linear DNA. It also seems to bind ATP.</text>
</comment>
<organism evidence="11 12">
    <name type="scientific">Desulfurispira natronophila</name>
    <dbReference type="NCBI Taxonomy" id="682562"/>
    <lineage>
        <taxon>Bacteria</taxon>
        <taxon>Pseudomonadati</taxon>
        <taxon>Chrysiogenota</taxon>
        <taxon>Chrysiogenia</taxon>
        <taxon>Chrysiogenales</taxon>
        <taxon>Chrysiogenaceae</taxon>
        <taxon>Desulfurispira</taxon>
    </lineage>
</organism>
<keyword evidence="9" id="KW-0227">DNA damage</keyword>
<keyword evidence="9" id="KW-0742">SOS response</keyword>
<proteinExistence type="inferred from homology"/>
<evidence type="ECO:0000259" key="10">
    <source>
        <dbReference type="Pfam" id="PF02463"/>
    </source>
</evidence>
<dbReference type="NCBIfam" id="TIGR00611">
    <property type="entry name" value="recf"/>
    <property type="match status" value="1"/>
</dbReference>
<keyword evidence="9" id="KW-0234">DNA repair</keyword>
<comment type="caution">
    <text evidence="11">The sequence shown here is derived from an EMBL/GenBank/DDBJ whole genome shotgun (WGS) entry which is preliminary data.</text>
</comment>
<evidence type="ECO:0000256" key="8">
    <source>
        <dbReference type="ARBA" id="ARBA00023125"/>
    </source>
</evidence>
<evidence type="ECO:0000256" key="4">
    <source>
        <dbReference type="ARBA" id="ARBA00022490"/>
    </source>
</evidence>
<dbReference type="GO" id="GO:0003697">
    <property type="term" value="F:single-stranded DNA binding"/>
    <property type="evidence" value="ECO:0007669"/>
    <property type="project" value="UniProtKB-UniRule"/>
</dbReference>
<dbReference type="PANTHER" id="PTHR32182">
    <property type="entry name" value="DNA REPLICATION AND REPAIR PROTEIN RECF"/>
    <property type="match status" value="1"/>
</dbReference>
<dbReference type="PROSITE" id="PS00617">
    <property type="entry name" value="RECF_1"/>
    <property type="match status" value="1"/>
</dbReference>
<evidence type="ECO:0000256" key="7">
    <source>
        <dbReference type="ARBA" id="ARBA00022840"/>
    </source>
</evidence>
<evidence type="ECO:0000256" key="1">
    <source>
        <dbReference type="ARBA" id="ARBA00004496"/>
    </source>
</evidence>
<dbReference type="GO" id="GO:0009432">
    <property type="term" value="P:SOS response"/>
    <property type="evidence" value="ECO:0007669"/>
    <property type="project" value="UniProtKB-UniRule"/>
</dbReference>
<dbReference type="PANTHER" id="PTHR32182:SF0">
    <property type="entry name" value="DNA REPLICATION AND REPAIR PROTEIN RECF"/>
    <property type="match status" value="1"/>
</dbReference>
<dbReference type="InterPro" id="IPR027417">
    <property type="entry name" value="P-loop_NTPase"/>
</dbReference>
<keyword evidence="12" id="KW-1185">Reference proteome</keyword>
<comment type="similarity">
    <text evidence="2 9">Belongs to the RecF family.</text>
</comment>
<dbReference type="GO" id="GO:0006260">
    <property type="term" value="P:DNA replication"/>
    <property type="evidence" value="ECO:0007669"/>
    <property type="project" value="UniProtKB-UniRule"/>
</dbReference>
<dbReference type="Proteomes" id="UP000528322">
    <property type="component" value="Unassembled WGS sequence"/>
</dbReference>
<dbReference type="Gene3D" id="1.20.1050.90">
    <property type="entry name" value="RecF/RecN/SMC, N-terminal domain"/>
    <property type="match status" value="1"/>
</dbReference>
<dbReference type="EMBL" id="JACHID010000004">
    <property type="protein sequence ID" value="MBB5021489.1"/>
    <property type="molecule type" value="Genomic_DNA"/>
</dbReference>
<accession>A0A7W7Y3Y2</accession>
<feature type="domain" description="RecF/RecN/SMC N-terminal" evidence="10">
    <location>
        <begin position="2"/>
        <end position="328"/>
    </location>
</feature>
<sequence length="344" mass="39726">MLTNCKIKNFRNITSLSQSFTTGLNNVIGDNGSGKTSLLEALFTAGNAKSFRTNQIKECIKKEQDSFQLNISNSNGIEQAIEVSRSHRSIYIDQQKPERLSQFLNINTILAITPEDQDLVSSNSQQRRKFIDRGVFEEDQNYLSYIAYYQRIVKNRNALLRQSTHHDLPYWNHLLCEYSQKIHEYRSDYINRLQELIKLITLEIGYPHKVKITYLPAKQGEYRNKKTMLTALEEKYNDEVRYGYTLLGIHRDNIQLTLNNLPVSKYASFGQKKTVAVILKLAQAQLMCEKKREPVLLIDDLAAGLDIVTQEKLLSILKQYTQVIMSALPGEYNNTDFTNTFYLS</sequence>
<dbReference type="Pfam" id="PF02463">
    <property type="entry name" value="SMC_N"/>
    <property type="match status" value="1"/>
</dbReference>
<keyword evidence="4 9" id="KW-0963">Cytoplasm</keyword>
<feature type="binding site" evidence="9">
    <location>
        <begin position="29"/>
        <end position="36"/>
    </location>
    <ligand>
        <name>ATP</name>
        <dbReference type="ChEBI" id="CHEBI:30616"/>
    </ligand>
</feature>
<keyword evidence="6 9" id="KW-0547">Nucleotide-binding</keyword>
<dbReference type="SUPFAM" id="SSF52540">
    <property type="entry name" value="P-loop containing nucleoside triphosphate hydrolases"/>
    <property type="match status" value="1"/>
</dbReference>
<dbReference type="HAMAP" id="MF_00365">
    <property type="entry name" value="RecF"/>
    <property type="match status" value="1"/>
</dbReference>
<dbReference type="RefSeq" id="WP_183730289.1">
    <property type="nucleotide sequence ID" value="NZ_JACHID010000004.1"/>
</dbReference>
<evidence type="ECO:0000313" key="12">
    <source>
        <dbReference type="Proteomes" id="UP000528322"/>
    </source>
</evidence>
<dbReference type="GO" id="GO:0006302">
    <property type="term" value="P:double-strand break repair"/>
    <property type="evidence" value="ECO:0007669"/>
    <property type="project" value="TreeGrafter"/>
</dbReference>
<keyword evidence="8 9" id="KW-0238">DNA-binding</keyword>
<keyword evidence="5 9" id="KW-0235">DNA replication</keyword>
<evidence type="ECO:0000256" key="5">
    <source>
        <dbReference type="ARBA" id="ARBA00022705"/>
    </source>
</evidence>
<dbReference type="GO" id="GO:0000731">
    <property type="term" value="P:DNA synthesis involved in DNA repair"/>
    <property type="evidence" value="ECO:0007669"/>
    <property type="project" value="TreeGrafter"/>
</dbReference>
<name>A0A7W7Y3Y2_9BACT</name>
<evidence type="ECO:0000256" key="3">
    <source>
        <dbReference type="ARBA" id="ARBA00020170"/>
    </source>
</evidence>
<dbReference type="GO" id="GO:0005737">
    <property type="term" value="C:cytoplasm"/>
    <property type="evidence" value="ECO:0007669"/>
    <property type="project" value="UniProtKB-SubCell"/>
</dbReference>
<keyword evidence="7 9" id="KW-0067">ATP-binding</keyword>
<dbReference type="GO" id="GO:0005524">
    <property type="term" value="F:ATP binding"/>
    <property type="evidence" value="ECO:0007669"/>
    <property type="project" value="UniProtKB-UniRule"/>
</dbReference>
<evidence type="ECO:0000256" key="6">
    <source>
        <dbReference type="ARBA" id="ARBA00022741"/>
    </source>
</evidence>
<evidence type="ECO:0000256" key="2">
    <source>
        <dbReference type="ARBA" id="ARBA00008016"/>
    </source>
</evidence>
<protein>
    <recommendedName>
        <fullName evidence="3 9">DNA replication and repair protein RecF</fullName>
    </recommendedName>
</protein>
<reference evidence="11 12" key="1">
    <citation type="submission" date="2020-08" db="EMBL/GenBank/DDBJ databases">
        <title>Genomic Encyclopedia of Type Strains, Phase IV (KMG-IV): sequencing the most valuable type-strain genomes for metagenomic binning, comparative biology and taxonomic classification.</title>
        <authorList>
            <person name="Goeker M."/>
        </authorList>
    </citation>
    <scope>NUCLEOTIDE SEQUENCE [LARGE SCALE GENOMIC DNA]</scope>
    <source>
        <strain evidence="11 12">DSM 22071</strain>
    </source>
</reference>
<evidence type="ECO:0000313" key="11">
    <source>
        <dbReference type="EMBL" id="MBB5021489.1"/>
    </source>
</evidence>
<dbReference type="Gene3D" id="3.40.50.300">
    <property type="entry name" value="P-loop containing nucleotide triphosphate hydrolases"/>
    <property type="match status" value="1"/>
</dbReference>
<dbReference type="InterPro" id="IPR018078">
    <property type="entry name" value="DNA-binding_RecF_CS"/>
</dbReference>
<dbReference type="InterPro" id="IPR003395">
    <property type="entry name" value="RecF/RecN/SMC_N"/>
</dbReference>
<comment type="subcellular location">
    <subcellularLocation>
        <location evidence="1 9">Cytoplasm</location>
    </subcellularLocation>
</comment>